<organism evidence="3 4">
    <name type="scientific">Corynebacterium qintianiae</name>
    <dbReference type="NCBI Taxonomy" id="2709392"/>
    <lineage>
        <taxon>Bacteria</taxon>
        <taxon>Bacillati</taxon>
        <taxon>Actinomycetota</taxon>
        <taxon>Actinomycetes</taxon>
        <taxon>Mycobacteriales</taxon>
        <taxon>Corynebacteriaceae</taxon>
        <taxon>Corynebacterium</taxon>
    </lineage>
</organism>
<accession>A0A7T0KMF8</accession>
<dbReference type="EMBL" id="CP064955">
    <property type="protein sequence ID" value="QPK82744.1"/>
    <property type="molecule type" value="Genomic_DNA"/>
</dbReference>
<evidence type="ECO:0000259" key="2">
    <source>
        <dbReference type="Pfam" id="PF02591"/>
    </source>
</evidence>
<dbReference type="AlphaFoldDB" id="A0A7T0KMF8"/>
<protein>
    <recommendedName>
        <fullName evidence="2">C4-type zinc ribbon domain-containing protein</fullName>
    </recommendedName>
</protein>
<feature type="coiled-coil region" evidence="1">
    <location>
        <begin position="48"/>
        <end position="75"/>
    </location>
</feature>
<keyword evidence="4" id="KW-1185">Reference proteome</keyword>
<sequence length="227" mass="25176">MNLSPDLQQVLLELANADRAQAHPTRQSPEEKELADLLAQRERLASAAAAAQMAVDDLELDILRIQEDERKLKKRDLDDKRQLTAETDPERRKDLEHDRYAAKSRLADLYYELKEAHGEVKALRNNRDIHGARLDEIDRKVELARRAADAAPGPVLVDTDALRAKLPADVLSLYDDIGAAAFNGRTCNSCFITLPQAERSHVLSADADELPTCPNCGALLVRVAPGE</sequence>
<keyword evidence="1" id="KW-0175">Coiled coil</keyword>
<reference evidence="3 4" key="1">
    <citation type="submission" date="2020-11" db="EMBL/GenBank/DDBJ databases">
        <title>Corynebacterium sp. MC1420.</title>
        <authorList>
            <person name="Zhou J."/>
        </authorList>
    </citation>
    <scope>NUCLEOTIDE SEQUENCE [LARGE SCALE GENOMIC DNA]</scope>
    <source>
        <strain evidence="3 4">MC1420</strain>
    </source>
</reference>
<dbReference type="RefSeq" id="WP_165002711.1">
    <property type="nucleotide sequence ID" value="NZ_CP064955.1"/>
</dbReference>
<gene>
    <name evidence="3" type="ORF">G7Y29_07635</name>
</gene>
<proteinExistence type="predicted"/>
<dbReference type="Proteomes" id="UP000594586">
    <property type="component" value="Chromosome"/>
</dbReference>
<dbReference type="Gene3D" id="1.10.287.1490">
    <property type="match status" value="1"/>
</dbReference>
<evidence type="ECO:0000256" key="1">
    <source>
        <dbReference type="SAM" id="Coils"/>
    </source>
</evidence>
<feature type="domain" description="C4-type zinc ribbon" evidence="2">
    <location>
        <begin position="186"/>
        <end position="220"/>
    </location>
</feature>
<evidence type="ECO:0000313" key="3">
    <source>
        <dbReference type="EMBL" id="QPK82744.1"/>
    </source>
</evidence>
<dbReference type="Pfam" id="PF02591">
    <property type="entry name" value="Zn_ribbon_9"/>
    <property type="match status" value="1"/>
</dbReference>
<dbReference type="InterPro" id="IPR003743">
    <property type="entry name" value="Zf-RING_7"/>
</dbReference>
<evidence type="ECO:0000313" key="4">
    <source>
        <dbReference type="Proteomes" id="UP000594586"/>
    </source>
</evidence>
<dbReference type="KEGG" id="cqn:G7Y29_07635"/>
<name>A0A7T0KMF8_9CORY</name>